<evidence type="ECO:0000259" key="4">
    <source>
        <dbReference type="PROSITE" id="PS50893"/>
    </source>
</evidence>
<dbReference type="Pfam" id="PF00005">
    <property type="entry name" value="ABC_tran"/>
    <property type="match status" value="1"/>
</dbReference>
<dbReference type="Gene3D" id="3.40.50.300">
    <property type="entry name" value="P-loop containing nucleotide triphosphate hydrolases"/>
    <property type="match status" value="1"/>
</dbReference>
<name>A0A3G1L2J3_FORW1</name>
<dbReference type="Proteomes" id="UP000323521">
    <property type="component" value="Chromosome"/>
</dbReference>
<dbReference type="InterPro" id="IPR017871">
    <property type="entry name" value="ABC_transporter-like_CS"/>
</dbReference>
<organism evidence="5 6">
    <name type="scientific">Formimonas warabiya</name>
    <dbReference type="NCBI Taxonomy" id="1761012"/>
    <lineage>
        <taxon>Bacteria</taxon>
        <taxon>Bacillati</taxon>
        <taxon>Bacillota</taxon>
        <taxon>Clostridia</taxon>
        <taxon>Eubacteriales</taxon>
        <taxon>Peptococcaceae</taxon>
        <taxon>Candidatus Formimonas</taxon>
    </lineage>
</organism>
<sequence>MEVLKVDIHHAGYSGRQDAVQDIHFTLNSGKLVGLIGPNGAGKSTTIKAIINLLPELAGNILFMHENKTCAYIPEQPVLYDELTLWEHLELSAAAYEMDREYFIKRSEELLFLFHLTDVKHHFPGSFSKGMQQKLMVIIGLLIQPDVYIIDEPFVGLDPRATMQFINLLEEEKTRGAGILISTHQLDIAERICDDIILIANGKLVTQGNLEQIREQCRLPKASLFDCFNSILENA</sequence>
<evidence type="ECO:0000256" key="2">
    <source>
        <dbReference type="ARBA" id="ARBA00022741"/>
    </source>
</evidence>
<dbReference type="InterPro" id="IPR027417">
    <property type="entry name" value="P-loop_NTPase"/>
</dbReference>
<dbReference type="GO" id="GO:0005524">
    <property type="term" value="F:ATP binding"/>
    <property type="evidence" value="ECO:0007669"/>
    <property type="project" value="UniProtKB-KW"/>
</dbReference>
<evidence type="ECO:0000256" key="1">
    <source>
        <dbReference type="ARBA" id="ARBA00022448"/>
    </source>
</evidence>
<dbReference type="AlphaFoldDB" id="A0A3G1L2J3"/>
<gene>
    <name evidence="5" type="ORF">DCMF_24620</name>
</gene>
<keyword evidence="3 5" id="KW-0067">ATP-binding</keyword>
<protein>
    <submittedName>
        <fullName evidence="5">ABC transporter ATP-binding protein</fullName>
    </submittedName>
</protein>
<reference evidence="5 6" key="1">
    <citation type="submission" date="2016-10" db="EMBL/GenBank/DDBJ databases">
        <title>Complete Genome Sequence of Peptococcaceae strain DCMF.</title>
        <authorList>
            <person name="Edwards R.J."/>
            <person name="Holland S.I."/>
            <person name="Deshpande N.P."/>
            <person name="Wong Y.K."/>
            <person name="Ertan H."/>
            <person name="Manefield M."/>
            <person name="Russell T.L."/>
            <person name="Lee M.J."/>
        </authorList>
    </citation>
    <scope>NUCLEOTIDE SEQUENCE [LARGE SCALE GENOMIC DNA]</scope>
    <source>
        <strain evidence="5 6">DCMF</strain>
    </source>
</reference>
<evidence type="ECO:0000313" key="5">
    <source>
        <dbReference type="EMBL" id="ATW28881.1"/>
    </source>
</evidence>
<keyword evidence="2" id="KW-0547">Nucleotide-binding</keyword>
<dbReference type="InterPro" id="IPR051782">
    <property type="entry name" value="ABC_Transporter_VariousFunc"/>
</dbReference>
<accession>A0A3G1L2J3</accession>
<dbReference type="GO" id="GO:0016887">
    <property type="term" value="F:ATP hydrolysis activity"/>
    <property type="evidence" value="ECO:0007669"/>
    <property type="project" value="InterPro"/>
</dbReference>
<dbReference type="EMBL" id="CP017634">
    <property type="protein sequence ID" value="ATW28881.1"/>
    <property type="molecule type" value="Genomic_DNA"/>
</dbReference>
<dbReference type="PANTHER" id="PTHR42939:SF2">
    <property type="entry name" value="ABC-TYPE TRANSPORTER ATP-BINDING PROTEIN ECSA"/>
    <property type="match status" value="1"/>
</dbReference>
<dbReference type="InterPro" id="IPR003593">
    <property type="entry name" value="AAA+_ATPase"/>
</dbReference>
<dbReference type="CDD" id="cd03230">
    <property type="entry name" value="ABC_DR_subfamily_A"/>
    <property type="match status" value="1"/>
</dbReference>
<dbReference type="InterPro" id="IPR003439">
    <property type="entry name" value="ABC_transporter-like_ATP-bd"/>
</dbReference>
<evidence type="ECO:0000256" key="3">
    <source>
        <dbReference type="ARBA" id="ARBA00022840"/>
    </source>
</evidence>
<dbReference type="PROSITE" id="PS50893">
    <property type="entry name" value="ABC_TRANSPORTER_2"/>
    <property type="match status" value="1"/>
</dbReference>
<dbReference type="SMART" id="SM00382">
    <property type="entry name" value="AAA"/>
    <property type="match status" value="1"/>
</dbReference>
<dbReference type="SUPFAM" id="SSF52540">
    <property type="entry name" value="P-loop containing nucleoside triphosphate hydrolases"/>
    <property type="match status" value="1"/>
</dbReference>
<dbReference type="PANTHER" id="PTHR42939">
    <property type="entry name" value="ABC TRANSPORTER ATP-BINDING PROTEIN ALBC-RELATED"/>
    <property type="match status" value="1"/>
</dbReference>
<evidence type="ECO:0000313" key="6">
    <source>
        <dbReference type="Proteomes" id="UP000323521"/>
    </source>
</evidence>
<keyword evidence="6" id="KW-1185">Reference proteome</keyword>
<dbReference type="KEGG" id="fwa:DCMF_24620"/>
<dbReference type="PROSITE" id="PS00211">
    <property type="entry name" value="ABC_TRANSPORTER_1"/>
    <property type="match status" value="1"/>
</dbReference>
<keyword evidence="1" id="KW-0813">Transport</keyword>
<proteinExistence type="predicted"/>
<feature type="domain" description="ABC transporter" evidence="4">
    <location>
        <begin position="3"/>
        <end position="226"/>
    </location>
</feature>